<dbReference type="InterPro" id="IPR010982">
    <property type="entry name" value="Lambda_DNA-bd_dom_sf"/>
</dbReference>
<dbReference type="Proteomes" id="UP000812961">
    <property type="component" value="Unassembled WGS sequence"/>
</dbReference>
<keyword evidence="2" id="KW-1185">Reference proteome</keyword>
<evidence type="ECO:0000313" key="2">
    <source>
        <dbReference type="Proteomes" id="UP000812961"/>
    </source>
</evidence>
<organism evidence="1 2">
    <name type="scientific">Chitinophaga rhizophila</name>
    <dbReference type="NCBI Taxonomy" id="2866212"/>
    <lineage>
        <taxon>Bacteria</taxon>
        <taxon>Pseudomonadati</taxon>
        <taxon>Bacteroidota</taxon>
        <taxon>Chitinophagia</taxon>
        <taxon>Chitinophagales</taxon>
        <taxon>Chitinophagaceae</taxon>
        <taxon>Chitinophaga</taxon>
    </lineage>
</organism>
<name>A0ABS7G7B9_9BACT</name>
<gene>
    <name evidence="1" type="ORF">K1Y79_04295</name>
</gene>
<evidence type="ECO:0008006" key="3">
    <source>
        <dbReference type="Google" id="ProtNLM"/>
    </source>
</evidence>
<comment type="caution">
    <text evidence="1">The sequence shown here is derived from an EMBL/GenBank/DDBJ whole genome shotgun (WGS) entry which is preliminary data.</text>
</comment>
<accession>A0ABS7G7B9</accession>
<dbReference type="EMBL" id="JAICCF010000001">
    <property type="protein sequence ID" value="MBW8683546.1"/>
    <property type="molecule type" value="Genomic_DNA"/>
</dbReference>
<protein>
    <recommendedName>
        <fullName evidence="3">HTH cro/C1-type domain-containing protein</fullName>
    </recommendedName>
</protein>
<proteinExistence type="predicted"/>
<dbReference type="SUPFAM" id="SSF47413">
    <property type="entry name" value="lambda repressor-like DNA-binding domains"/>
    <property type="match status" value="1"/>
</dbReference>
<evidence type="ECO:0000313" key="1">
    <source>
        <dbReference type="EMBL" id="MBW8683546.1"/>
    </source>
</evidence>
<sequence>MSKTPIDQFIIDKVKEIREKQDVSQEKLSVGAGYYKTLVANAERLERPEKYNIYHLNSFAKILKCSIKEFFPDEPM</sequence>
<dbReference type="Gene3D" id="1.10.260.40">
    <property type="entry name" value="lambda repressor-like DNA-binding domains"/>
    <property type="match status" value="1"/>
</dbReference>
<reference evidence="1 2" key="1">
    <citation type="submission" date="2021-08" db="EMBL/GenBank/DDBJ databases">
        <title>The genome sequence of Chitinophaga sp. B61.</title>
        <authorList>
            <person name="Zhang X."/>
        </authorList>
    </citation>
    <scope>NUCLEOTIDE SEQUENCE [LARGE SCALE GENOMIC DNA]</scope>
    <source>
        <strain evidence="1 2">B61</strain>
    </source>
</reference>
<dbReference type="RefSeq" id="WP_220248763.1">
    <property type="nucleotide sequence ID" value="NZ_JAICCF010000001.1"/>
</dbReference>